<dbReference type="EMBL" id="CP060436">
    <property type="protein sequence ID" value="QPM90325.1"/>
    <property type="molecule type" value="Genomic_DNA"/>
</dbReference>
<dbReference type="AlphaFoldDB" id="A0A418SH64"/>
<sequence>MLGQCSRQAETEDWINILKLDLKHLHGESALNHDLIMGYNSQQDAFVEREVDTFSRIEEAIFETEEKGKMPLWQGYDEITDYPRRTGPNSKRKVSQVRTGQGICMFYAWLALQKKPDTILEFGAAFGASGMYWLAGLAIAGQGRLVSFEPNELWCSIARENFLKISDQFTLTAGTFEDNLPLVTPKATITLIDAIHTKSVVLAQFELVKQVSQPGALVILDDLAFSDDMRECWKEVRESADVSAAWQIGNRVGIVELV</sequence>
<reference evidence="1 2" key="1">
    <citation type="submission" date="2020-08" db="EMBL/GenBank/DDBJ databases">
        <title>Genome sequence of Rhodobacteraceae bacterium Lw-13e.</title>
        <authorList>
            <person name="Poehlein A."/>
            <person name="Wolter L."/>
            <person name="Daniel R."/>
            <person name="Brinkhoff T."/>
        </authorList>
    </citation>
    <scope>NUCLEOTIDE SEQUENCE [LARGE SCALE GENOMIC DNA]</scope>
    <source>
        <strain evidence="1 2">Lw-13e</strain>
    </source>
</reference>
<accession>A0A418SH64</accession>
<evidence type="ECO:0000313" key="1">
    <source>
        <dbReference type="EMBL" id="QPM90325.1"/>
    </source>
</evidence>
<gene>
    <name evidence="1" type="ORF">PSAL_015620</name>
</gene>
<dbReference type="KEGG" id="palw:PSAL_015620"/>
<proteinExistence type="predicted"/>
<protein>
    <submittedName>
        <fullName evidence="1">Uncharacterized protein</fullName>
    </submittedName>
</protein>
<dbReference type="Pfam" id="PF13578">
    <property type="entry name" value="Methyltransf_24"/>
    <property type="match status" value="1"/>
</dbReference>
<name>A0A418SH64_9RHOB</name>
<evidence type="ECO:0000313" key="2">
    <source>
        <dbReference type="Proteomes" id="UP000283786"/>
    </source>
</evidence>
<dbReference type="Proteomes" id="UP000283786">
    <property type="component" value="Chromosome"/>
</dbReference>
<dbReference type="SUPFAM" id="SSF53335">
    <property type="entry name" value="S-adenosyl-L-methionine-dependent methyltransferases"/>
    <property type="match status" value="1"/>
</dbReference>
<dbReference type="Gene3D" id="3.40.50.150">
    <property type="entry name" value="Vaccinia Virus protein VP39"/>
    <property type="match status" value="1"/>
</dbReference>
<dbReference type="InterPro" id="IPR029063">
    <property type="entry name" value="SAM-dependent_MTases_sf"/>
</dbReference>
<keyword evidence="2" id="KW-1185">Reference proteome</keyword>
<organism evidence="1 2">
    <name type="scientific">Pseudooceanicola algae</name>
    <dbReference type="NCBI Taxonomy" id="1537215"/>
    <lineage>
        <taxon>Bacteria</taxon>
        <taxon>Pseudomonadati</taxon>
        <taxon>Pseudomonadota</taxon>
        <taxon>Alphaproteobacteria</taxon>
        <taxon>Rhodobacterales</taxon>
        <taxon>Paracoccaceae</taxon>
        <taxon>Pseudooceanicola</taxon>
    </lineage>
</organism>